<reference evidence="2" key="1">
    <citation type="journal article" date="2022" name="Microbiol. Resour. Announc.">
        <title>Draft Genome Sequence of a Methanogenic Archaeon from West Spitsbergen Permafrost.</title>
        <authorList>
            <person name="Trubitsyn V."/>
            <person name="Rivkina E."/>
            <person name="Shcherbakova V."/>
        </authorList>
    </citation>
    <scope>NUCLEOTIDE SEQUENCE [LARGE SCALE GENOMIC DNA]</scope>
    <source>
        <strain evidence="2">VT</strain>
    </source>
</reference>
<organism evidence="1 2">
    <name type="scientific">Methanobacterium spitsbergense</name>
    <dbReference type="NCBI Taxonomy" id="2874285"/>
    <lineage>
        <taxon>Archaea</taxon>
        <taxon>Methanobacteriati</taxon>
        <taxon>Methanobacteriota</taxon>
        <taxon>Methanomada group</taxon>
        <taxon>Methanobacteria</taxon>
        <taxon>Methanobacteriales</taxon>
        <taxon>Methanobacteriaceae</taxon>
        <taxon>Methanobacterium</taxon>
    </lineage>
</organism>
<accession>A0A8T5UKZ6</accession>
<comment type="caution">
    <text evidence="1">The sequence shown here is derived from an EMBL/GenBank/DDBJ whole genome shotgun (WGS) entry which is preliminary data.</text>
</comment>
<gene>
    <name evidence="1" type="ORF">K8N75_00620</name>
</gene>
<evidence type="ECO:0000313" key="1">
    <source>
        <dbReference type="EMBL" id="MBZ2164558.1"/>
    </source>
</evidence>
<proteinExistence type="predicted"/>
<name>A0A8T5UKZ6_9EURY</name>
<dbReference type="AlphaFoldDB" id="A0A8T5UKZ6"/>
<dbReference type="Proteomes" id="UP000825933">
    <property type="component" value="Unassembled WGS sequence"/>
</dbReference>
<keyword evidence="2" id="KW-1185">Reference proteome</keyword>
<evidence type="ECO:0000313" key="2">
    <source>
        <dbReference type="Proteomes" id="UP000825933"/>
    </source>
</evidence>
<dbReference type="InterPro" id="IPR029039">
    <property type="entry name" value="Flavoprotein-like_sf"/>
</dbReference>
<sequence>MNIVDKLGIETPPWPKTSSSDMKNIKKIQKTAKIFYKSLESYELPKPSLMDYMRFRIVKEMSRRLDGYLQADYQFYDKLENYYYDTKISIFKKLMGKIMLKIGFYTIRDNFVEK</sequence>
<protein>
    <submittedName>
        <fullName evidence="1">Uncharacterized protein</fullName>
    </submittedName>
</protein>
<dbReference type="Gene3D" id="3.40.50.360">
    <property type="match status" value="1"/>
</dbReference>
<dbReference type="RefSeq" id="WP_223790235.1">
    <property type="nucleotide sequence ID" value="NZ_JAIOUQ010000001.1"/>
</dbReference>
<dbReference type="EMBL" id="JAIOUQ010000001">
    <property type="protein sequence ID" value="MBZ2164558.1"/>
    <property type="molecule type" value="Genomic_DNA"/>
</dbReference>